<keyword evidence="4" id="KW-1185">Reference proteome</keyword>
<dbReference type="Proteomes" id="UP001314229">
    <property type="component" value="Unassembled WGS sequence"/>
</dbReference>
<reference evidence="3 4" key="1">
    <citation type="submission" date="2024-01" db="EMBL/GenBank/DDBJ databases">
        <authorList>
            <person name="Alioto T."/>
            <person name="Alioto T."/>
            <person name="Gomez Garrido J."/>
        </authorList>
    </citation>
    <scope>NUCLEOTIDE SEQUENCE [LARGE SCALE GENOMIC DNA]</scope>
</reference>
<dbReference type="GO" id="GO:0045505">
    <property type="term" value="F:dynein intermediate chain binding"/>
    <property type="evidence" value="ECO:0007669"/>
    <property type="project" value="InterPro"/>
</dbReference>
<feature type="domain" description="Dynein heavy chain tail" evidence="2">
    <location>
        <begin position="401"/>
        <end position="468"/>
    </location>
</feature>
<dbReference type="EMBL" id="CAWUFR010000931">
    <property type="protein sequence ID" value="CAK6981992.1"/>
    <property type="molecule type" value="Genomic_DNA"/>
</dbReference>
<dbReference type="PANTHER" id="PTHR46532:SF13">
    <property type="entry name" value="CYTOPLASMIC DYNEIN 1 HEAVY CHAIN 1"/>
    <property type="match status" value="1"/>
</dbReference>
<comment type="caution">
    <text evidence="3">The sequence shown here is derived from an EMBL/GenBank/DDBJ whole genome shotgun (WGS) entry which is preliminary data.</text>
</comment>
<dbReference type="GO" id="GO:0005858">
    <property type="term" value="C:axonemal dynein complex"/>
    <property type="evidence" value="ECO:0007669"/>
    <property type="project" value="TreeGrafter"/>
</dbReference>
<dbReference type="InterPro" id="IPR026983">
    <property type="entry name" value="DHC"/>
</dbReference>
<gene>
    <name evidence="3" type="ORF">FSCOSCO3_A010438</name>
</gene>
<protein>
    <submittedName>
        <fullName evidence="3">LOW QUALITY PROTEIN: dynein axonemal heavy chain 5-like</fullName>
    </submittedName>
</protein>
<evidence type="ECO:0000259" key="2">
    <source>
        <dbReference type="Pfam" id="PF08385"/>
    </source>
</evidence>
<sequence>MADAEVSPVVPPAGSSDPGLISCAPSSNTELGGQELQSAPEQSLDPGLKSQDVAGTEEDEEEAKPRPPLLHLRRDATGRGHRRIGVQNLRATIHITSPAAAPSPIAGASVSGKRTVPLSNEARREMAKQARAVKEERRATLDARHKYLMGRLVDAGTLGEADVEDALISDDKFTLIDDFFAANGSKKLIFFYQNMKQNLSSSHSSSVDVATSAAAQKKLFLTTGSSEPLLGKCLFFLRTTDKAITTANVQQEVNFSTLDCSDGSILNSLETLLSHIMLPALRSQQTWGTVQDGVSCPDVRSFLSSVDQFVSNLSSARVNMERKFQLQQVELPGVISQLSSPADYTSAANNSELVERLEGVASVWTNQIKQVLTESEQMRREADDVGPSAELEHWKRRMVTFNSENYIFGKFDAFCRRLEKIADMTSTLQSLAALQNMKVEGIEKIYVRYQTIVSTTKSKTYDILDHRKLETERMLELLTVFESGPTALLDLKQYYLHLLQRYSRELELLRKTYQRQRDRPPTGRNLPPV</sequence>
<dbReference type="Pfam" id="PF08385">
    <property type="entry name" value="DHC_N1"/>
    <property type="match status" value="2"/>
</dbReference>
<evidence type="ECO:0000256" key="1">
    <source>
        <dbReference type="SAM" id="MobiDB-lite"/>
    </source>
</evidence>
<dbReference type="PANTHER" id="PTHR46532">
    <property type="entry name" value="MALE FERTILITY FACTOR KL5"/>
    <property type="match status" value="1"/>
</dbReference>
<dbReference type="GO" id="GO:0007018">
    <property type="term" value="P:microtubule-based movement"/>
    <property type="evidence" value="ECO:0007669"/>
    <property type="project" value="InterPro"/>
</dbReference>
<feature type="domain" description="Dynein heavy chain tail" evidence="2">
    <location>
        <begin position="470"/>
        <end position="529"/>
    </location>
</feature>
<feature type="compositionally biased region" description="Polar residues" evidence="1">
    <location>
        <begin position="24"/>
        <end position="41"/>
    </location>
</feature>
<evidence type="ECO:0000313" key="3">
    <source>
        <dbReference type="EMBL" id="CAK6981992.1"/>
    </source>
</evidence>
<feature type="region of interest" description="Disordered" evidence="1">
    <location>
        <begin position="1"/>
        <end position="82"/>
    </location>
</feature>
<dbReference type="GO" id="GO:0051959">
    <property type="term" value="F:dynein light intermediate chain binding"/>
    <property type="evidence" value="ECO:0007669"/>
    <property type="project" value="InterPro"/>
</dbReference>
<dbReference type="InterPro" id="IPR013594">
    <property type="entry name" value="Dynein_heavy_tail"/>
</dbReference>
<proteinExistence type="predicted"/>
<accession>A0AAV1QGA2</accession>
<dbReference type="AlphaFoldDB" id="A0AAV1QGA2"/>
<evidence type="ECO:0000313" key="4">
    <source>
        <dbReference type="Proteomes" id="UP001314229"/>
    </source>
</evidence>
<name>A0AAV1QGA2_SCOSC</name>
<organism evidence="3 4">
    <name type="scientific">Scomber scombrus</name>
    <name type="common">Atlantic mackerel</name>
    <name type="synonym">Scomber vernalis</name>
    <dbReference type="NCBI Taxonomy" id="13677"/>
    <lineage>
        <taxon>Eukaryota</taxon>
        <taxon>Metazoa</taxon>
        <taxon>Chordata</taxon>
        <taxon>Craniata</taxon>
        <taxon>Vertebrata</taxon>
        <taxon>Euteleostomi</taxon>
        <taxon>Actinopterygii</taxon>
        <taxon>Neopterygii</taxon>
        <taxon>Teleostei</taxon>
        <taxon>Neoteleostei</taxon>
        <taxon>Acanthomorphata</taxon>
        <taxon>Pelagiaria</taxon>
        <taxon>Scombriformes</taxon>
        <taxon>Scombridae</taxon>
        <taxon>Scomber</taxon>
    </lineage>
</organism>